<organism evidence="1 2">
    <name type="scientific">Desulfotalea psychrophila (strain LSv54 / DSM 12343)</name>
    <dbReference type="NCBI Taxonomy" id="177439"/>
    <lineage>
        <taxon>Bacteria</taxon>
        <taxon>Pseudomonadati</taxon>
        <taxon>Thermodesulfobacteriota</taxon>
        <taxon>Desulfobulbia</taxon>
        <taxon>Desulfobulbales</taxon>
        <taxon>Desulfocapsaceae</taxon>
        <taxon>Desulfotalea</taxon>
    </lineage>
</organism>
<evidence type="ECO:0000313" key="1">
    <source>
        <dbReference type="EMBL" id="CAG36177.1"/>
    </source>
</evidence>
<name>Q6AN97_DESPS</name>
<keyword evidence="2" id="KW-1185">Reference proteome</keyword>
<accession>Q6AN97</accession>
<reference evidence="2" key="1">
    <citation type="journal article" date="2004" name="Environ. Microbiol.">
        <title>The genome of Desulfotalea psychrophila, a sulfate-reducing bacterium from permanently cold Arctic sediments.</title>
        <authorList>
            <person name="Rabus R."/>
            <person name="Ruepp A."/>
            <person name="Frickey T."/>
            <person name="Rattei T."/>
            <person name="Fartmann B."/>
            <person name="Stark M."/>
            <person name="Bauer M."/>
            <person name="Zibat A."/>
            <person name="Lombardot T."/>
            <person name="Becker I."/>
            <person name="Amann J."/>
            <person name="Gellner K."/>
            <person name="Teeling H."/>
            <person name="Leuschner W.D."/>
            <person name="Gloeckner F.-O."/>
            <person name="Lupas A.N."/>
            <person name="Amann R."/>
            <person name="Klenk H.-P."/>
        </authorList>
    </citation>
    <scope>NUCLEOTIDE SEQUENCE [LARGE SCALE GENOMIC DNA]</scope>
    <source>
        <strain evidence="2">DSM 12343 / LSv54</strain>
    </source>
</reference>
<dbReference type="AlphaFoldDB" id="Q6AN97"/>
<dbReference type="KEGG" id="dps:DP1448"/>
<proteinExistence type="predicted"/>
<evidence type="ECO:0000313" key="2">
    <source>
        <dbReference type="Proteomes" id="UP000000602"/>
    </source>
</evidence>
<dbReference type="Proteomes" id="UP000000602">
    <property type="component" value="Chromosome"/>
</dbReference>
<dbReference type="EMBL" id="CR522870">
    <property type="protein sequence ID" value="CAG36177.1"/>
    <property type="molecule type" value="Genomic_DNA"/>
</dbReference>
<gene>
    <name evidence="1" type="ordered locus">DP1448</name>
</gene>
<dbReference type="HOGENOM" id="CLU_3079233_0_0_7"/>
<dbReference type="STRING" id="177439.DP1448"/>
<protein>
    <submittedName>
        <fullName evidence="1">Uncharacterized protein</fullName>
    </submittedName>
</protein>
<sequence>MDRQRLSCAQSFARSYSSPWRGEDGWGAWLFLDVVFFQLFCLKLPLKEVEVT</sequence>